<evidence type="ECO:0000313" key="1">
    <source>
        <dbReference type="EMBL" id="GGX52307.1"/>
    </source>
</evidence>
<protein>
    <submittedName>
        <fullName evidence="1">Uncharacterized protein</fullName>
    </submittedName>
</protein>
<evidence type="ECO:0000313" key="2">
    <source>
        <dbReference type="Proteomes" id="UP000626148"/>
    </source>
</evidence>
<comment type="caution">
    <text evidence="1">The sequence shown here is derived from an EMBL/GenBank/DDBJ whole genome shotgun (WGS) entry which is preliminary data.</text>
</comment>
<accession>A0A918K6S5</accession>
<dbReference type="Proteomes" id="UP000626148">
    <property type="component" value="Unassembled WGS sequence"/>
</dbReference>
<dbReference type="AlphaFoldDB" id="A0A918K6S5"/>
<dbReference type="RefSeq" id="WP_189608360.1">
    <property type="nucleotide sequence ID" value="NZ_BMXR01000004.1"/>
</dbReference>
<gene>
    <name evidence="1" type="ORF">GCM10007392_19550</name>
</gene>
<reference evidence="1" key="1">
    <citation type="journal article" date="2014" name="Int. J. Syst. Evol. Microbiol.">
        <title>Complete genome sequence of Corynebacterium casei LMG S-19264T (=DSM 44701T), isolated from a smear-ripened cheese.</title>
        <authorList>
            <consortium name="US DOE Joint Genome Institute (JGI-PGF)"/>
            <person name="Walter F."/>
            <person name="Albersmeier A."/>
            <person name="Kalinowski J."/>
            <person name="Ruckert C."/>
        </authorList>
    </citation>
    <scope>NUCLEOTIDE SEQUENCE</scope>
    <source>
        <strain evidence="1">KCTC 22169</strain>
    </source>
</reference>
<proteinExistence type="predicted"/>
<sequence>MSLWQKVGDYYDATTGYVSGKIEGVQEWWGGDDQEQLEAENSGIPGTNDQTGGTGKPLMQGVNWTAISALVGAAALASKFLK</sequence>
<reference evidence="1" key="2">
    <citation type="submission" date="2020-09" db="EMBL/GenBank/DDBJ databases">
        <authorList>
            <person name="Sun Q."/>
            <person name="Kim S."/>
        </authorList>
    </citation>
    <scope>NUCLEOTIDE SEQUENCE</scope>
    <source>
        <strain evidence="1">KCTC 22169</strain>
    </source>
</reference>
<organism evidence="1 2">
    <name type="scientific">Saccharospirillum salsuginis</name>
    <dbReference type="NCBI Taxonomy" id="418750"/>
    <lineage>
        <taxon>Bacteria</taxon>
        <taxon>Pseudomonadati</taxon>
        <taxon>Pseudomonadota</taxon>
        <taxon>Gammaproteobacteria</taxon>
        <taxon>Oceanospirillales</taxon>
        <taxon>Saccharospirillaceae</taxon>
        <taxon>Saccharospirillum</taxon>
    </lineage>
</organism>
<name>A0A918K6S5_9GAMM</name>
<dbReference type="EMBL" id="BMXR01000004">
    <property type="protein sequence ID" value="GGX52307.1"/>
    <property type="molecule type" value="Genomic_DNA"/>
</dbReference>
<keyword evidence="2" id="KW-1185">Reference proteome</keyword>